<name>A0AAW9CXR4_BURTH</name>
<proteinExistence type="predicted"/>
<sequence>MIRALVRDTRMSRLRRVPGVWRVGRCVIERKGRFCPDAVRFEFRAPIACASGWRRIGASGVWDVRDDAKGTRRAGTCAAVAAQSRERREPAAESRAMQSMPAARVSRRCQRRIRLRHCLGRCALLSGNPIRRETATPRGGRRCNRRHAASEPAAAWCGGRTARATLPAGPRPGVSRGSC</sequence>
<evidence type="ECO:0000313" key="1">
    <source>
        <dbReference type="EMBL" id="MDW9254676.1"/>
    </source>
</evidence>
<dbReference type="Proteomes" id="UP001272137">
    <property type="component" value="Unassembled WGS sequence"/>
</dbReference>
<accession>A0AAW9CXR4</accession>
<dbReference type="EMBL" id="QXCT01000002">
    <property type="protein sequence ID" value="MDW9254676.1"/>
    <property type="molecule type" value="Genomic_DNA"/>
</dbReference>
<gene>
    <name evidence="1" type="ORF">C7S16_2706</name>
</gene>
<organism evidence="1 2">
    <name type="scientific">Burkholderia thailandensis</name>
    <dbReference type="NCBI Taxonomy" id="57975"/>
    <lineage>
        <taxon>Bacteria</taxon>
        <taxon>Pseudomonadati</taxon>
        <taxon>Pseudomonadota</taxon>
        <taxon>Betaproteobacteria</taxon>
        <taxon>Burkholderiales</taxon>
        <taxon>Burkholderiaceae</taxon>
        <taxon>Burkholderia</taxon>
        <taxon>pseudomallei group</taxon>
    </lineage>
</organism>
<reference evidence="1" key="1">
    <citation type="submission" date="2018-08" db="EMBL/GenBank/DDBJ databases">
        <title>Identification of Burkholderia cepacia strains that express a Burkholderia pseudomallei-like capsular polysaccharide.</title>
        <authorList>
            <person name="Burtnick M.N."/>
            <person name="Vongsouvath M."/>
            <person name="Newton P."/>
            <person name="Wuthiekanun V."/>
            <person name="Limmathurotsakul D."/>
            <person name="Brett P.J."/>
            <person name="Chantratita N."/>
            <person name="Dance D.A."/>
        </authorList>
    </citation>
    <scope>NUCLEOTIDE SEQUENCE</scope>
    <source>
        <strain evidence="1">SBXCC001</strain>
    </source>
</reference>
<protein>
    <submittedName>
        <fullName evidence="1">Uncharacterized protein</fullName>
    </submittedName>
</protein>
<comment type="caution">
    <text evidence="1">The sequence shown here is derived from an EMBL/GenBank/DDBJ whole genome shotgun (WGS) entry which is preliminary data.</text>
</comment>
<evidence type="ECO:0000313" key="2">
    <source>
        <dbReference type="Proteomes" id="UP001272137"/>
    </source>
</evidence>
<dbReference type="AlphaFoldDB" id="A0AAW9CXR4"/>